<proteinExistence type="predicted"/>
<keyword evidence="3" id="KW-1185">Reference proteome</keyword>
<dbReference type="PANTHER" id="PTHR38123">
    <property type="entry name" value="CELL WALL SERINE-THREONINE-RICH GALACTOMANNOPROTEIN MP1 (AFU_ORTHOLOGUE AFUA_4G03240)"/>
    <property type="match status" value="1"/>
</dbReference>
<dbReference type="EMBL" id="JARJCM010000079">
    <property type="protein sequence ID" value="KAJ7031749.1"/>
    <property type="molecule type" value="Genomic_DNA"/>
</dbReference>
<organism evidence="2 3">
    <name type="scientific">Mycena alexandri</name>
    <dbReference type="NCBI Taxonomy" id="1745969"/>
    <lineage>
        <taxon>Eukaryota</taxon>
        <taxon>Fungi</taxon>
        <taxon>Dikarya</taxon>
        <taxon>Basidiomycota</taxon>
        <taxon>Agaricomycotina</taxon>
        <taxon>Agaricomycetes</taxon>
        <taxon>Agaricomycetidae</taxon>
        <taxon>Agaricales</taxon>
        <taxon>Marasmiineae</taxon>
        <taxon>Mycenaceae</taxon>
        <taxon>Mycena</taxon>
    </lineage>
</organism>
<dbReference type="GO" id="GO:0005576">
    <property type="term" value="C:extracellular region"/>
    <property type="evidence" value="ECO:0007669"/>
    <property type="project" value="TreeGrafter"/>
</dbReference>
<dbReference type="AlphaFoldDB" id="A0AAD6X4E0"/>
<evidence type="ECO:0000313" key="3">
    <source>
        <dbReference type="Proteomes" id="UP001218188"/>
    </source>
</evidence>
<evidence type="ECO:0000256" key="1">
    <source>
        <dbReference type="SAM" id="SignalP"/>
    </source>
</evidence>
<reference evidence="2" key="1">
    <citation type="submission" date="2023-03" db="EMBL/GenBank/DDBJ databases">
        <title>Massive genome expansion in bonnet fungi (Mycena s.s.) driven by repeated elements and novel gene families across ecological guilds.</title>
        <authorList>
            <consortium name="Lawrence Berkeley National Laboratory"/>
            <person name="Harder C.B."/>
            <person name="Miyauchi S."/>
            <person name="Viragh M."/>
            <person name="Kuo A."/>
            <person name="Thoen E."/>
            <person name="Andreopoulos B."/>
            <person name="Lu D."/>
            <person name="Skrede I."/>
            <person name="Drula E."/>
            <person name="Henrissat B."/>
            <person name="Morin E."/>
            <person name="Kohler A."/>
            <person name="Barry K."/>
            <person name="LaButti K."/>
            <person name="Morin E."/>
            <person name="Salamov A."/>
            <person name="Lipzen A."/>
            <person name="Mereny Z."/>
            <person name="Hegedus B."/>
            <person name="Baldrian P."/>
            <person name="Stursova M."/>
            <person name="Weitz H."/>
            <person name="Taylor A."/>
            <person name="Grigoriev I.V."/>
            <person name="Nagy L.G."/>
            <person name="Martin F."/>
            <person name="Kauserud H."/>
        </authorList>
    </citation>
    <scope>NUCLEOTIDE SEQUENCE</scope>
    <source>
        <strain evidence="2">CBHHK200</strain>
    </source>
</reference>
<dbReference type="InterPro" id="IPR021054">
    <property type="entry name" value="Cell_wall_mannoprotein_1"/>
</dbReference>
<evidence type="ECO:0000313" key="2">
    <source>
        <dbReference type="EMBL" id="KAJ7031749.1"/>
    </source>
</evidence>
<name>A0AAD6X4E0_9AGAR</name>
<accession>A0AAD6X4E0</accession>
<dbReference type="Pfam" id="PF12296">
    <property type="entry name" value="HsbA"/>
    <property type="match status" value="1"/>
</dbReference>
<dbReference type="Gene3D" id="1.20.1280.140">
    <property type="match status" value="1"/>
</dbReference>
<protein>
    <submittedName>
        <fullName evidence="2">Hydrophobic surface binding protein</fullName>
    </submittedName>
</protein>
<dbReference type="PANTHER" id="PTHR38123:SF1">
    <property type="entry name" value="HYDROPHOBIC SURFACE BINDING PROTEIN"/>
    <property type="match status" value="1"/>
</dbReference>
<dbReference type="Proteomes" id="UP001218188">
    <property type="component" value="Unassembled WGS sequence"/>
</dbReference>
<sequence>MVQITRFLTVLSVAAVGLALSLKRDVAKVESDIATISSQVTTLDNAIEAYPTTGGTLLAALGIHTDATNLVTTLNGATTDATANGALDEDDARTILTSVEALEPIILDALTDIVVKKPAFAALPIGGLPALILADLKNLKTATVAFAGALISAAPADLTDEATQLQNNITAAFDPAIAAYSS</sequence>
<gene>
    <name evidence="2" type="ORF">C8F04DRAFT_1109653</name>
</gene>
<comment type="caution">
    <text evidence="2">The sequence shown here is derived from an EMBL/GenBank/DDBJ whole genome shotgun (WGS) entry which is preliminary data.</text>
</comment>
<keyword evidence="1" id="KW-0732">Signal</keyword>
<feature type="signal peptide" evidence="1">
    <location>
        <begin position="1"/>
        <end position="19"/>
    </location>
</feature>
<feature type="chain" id="PRO_5042240655" evidence="1">
    <location>
        <begin position="20"/>
        <end position="182"/>
    </location>
</feature>